<reference evidence="1 2" key="1">
    <citation type="submission" date="2015-01" db="EMBL/GenBank/DDBJ databases">
        <title>Evolution of Trichinella species and genotypes.</title>
        <authorList>
            <person name="Korhonen P.K."/>
            <person name="Edoardo P."/>
            <person name="Giuseppe L.R."/>
            <person name="Gasser R.B."/>
        </authorList>
    </citation>
    <scope>NUCLEOTIDE SEQUENCE [LARGE SCALE GENOMIC DNA]</scope>
    <source>
        <strain evidence="1">ISS1980</strain>
    </source>
</reference>
<comment type="caution">
    <text evidence="1">The sequence shown here is derived from an EMBL/GenBank/DDBJ whole genome shotgun (WGS) entry which is preliminary data.</text>
</comment>
<protein>
    <submittedName>
        <fullName evidence="1">Uncharacterized protein</fullName>
    </submittedName>
</protein>
<gene>
    <name evidence="1" type="ORF">T10_83</name>
</gene>
<evidence type="ECO:0000313" key="1">
    <source>
        <dbReference type="EMBL" id="KRZ68278.1"/>
    </source>
</evidence>
<name>A0A0V1M974_9BILA</name>
<dbReference type="Proteomes" id="UP000054843">
    <property type="component" value="Unassembled WGS sequence"/>
</dbReference>
<evidence type="ECO:0000313" key="2">
    <source>
        <dbReference type="Proteomes" id="UP000054843"/>
    </source>
</evidence>
<dbReference type="AlphaFoldDB" id="A0A0V1M974"/>
<keyword evidence="2" id="KW-1185">Reference proteome</keyword>
<organism evidence="1 2">
    <name type="scientific">Trichinella papuae</name>
    <dbReference type="NCBI Taxonomy" id="268474"/>
    <lineage>
        <taxon>Eukaryota</taxon>
        <taxon>Metazoa</taxon>
        <taxon>Ecdysozoa</taxon>
        <taxon>Nematoda</taxon>
        <taxon>Enoplea</taxon>
        <taxon>Dorylaimia</taxon>
        <taxon>Trichinellida</taxon>
        <taxon>Trichinellidae</taxon>
        <taxon>Trichinella</taxon>
    </lineage>
</organism>
<sequence length="90" mass="10571">MHSMRIILFSFTREIRHNWDAAQNLIAGHMLPAGNDLKNPAIEHQKLLLANRSLTWTCDELFSRSKNKFLDDRLPYQLELDLFSCRSQLD</sequence>
<accession>A0A0V1M974</accession>
<dbReference type="EMBL" id="JYDO01000169">
    <property type="protein sequence ID" value="KRZ68278.1"/>
    <property type="molecule type" value="Genomic_DNA"/>
</dbReference>
<proteinExistence type="predicted"/>